<dbReference type="InterPro" id="IPR004101">
    <property type="entry name" value="Mur_ligase_C"/>
</dbReference>
<evidence type="ECO:0000256" key="8">
    <source>
        <dbReference type="ARBA" id="ARBA00023306"/>
    </source>
</evidence>
<keyword evidence="9 10" id="KW-0961">Cell wall biogenesis/degradation</keyword>
<dbReference type="GO" id="GO:0051301">
    <property type="term" value="P:cell division"/>
    <property type="evidence" value="ECO:0007669"/>
    <property type="project" value="UniProtKB-KW"/>
</dbReference>
<dbReference type="SUPFAM" id="SSF63418">
    <property type="entry name" value="MurE/MurF N-terminal domain"/>
    <property type="match status" value="1"/>
</dbReference>
<dbReference type="Gene3D" id="3.90.190.20">
    <property type="entry name" value="Mur ligase, C-terminal domain"/>
    <property type="match status" value="1"/>
</dbReference>
<comment type="subcellular location">
    <subcellularLocation>
        <location evidence="10 11">Cytoplasm</location>
    </subcellularLocation>
</comment>
<dbReference type="InterPro" id="IPR000713">
    <property type="entry name" value="Mur_ligase_N"/>
</dbReference>
<dbReference type="GO" id="GO:0008766">
    <property type="term" value="F:UDP-N-acetylmuramoylalanyl-D-glutamyl-2,6-diaminopimelate-D-alanyl-D-alanine ligase activity"/>
    <property type="evidence" value="ECO:0007669"/>
    <property type="project" value="RHEA"/>
</dbReference>
<proteinExistence type="inferred from homology"/>
<keyword evidence="6 10" id="KW-0133">Cell shape</keyword>
<dbReference type="SUPFAM" id="SSF53623">
    <property type="entry name" value="MurD-like peptide ligases, catalytic domain"/>
    <property type="match status" value="1"/>
</dbReference>
<dbReference type="Gene3D" id="3.40.1390.10">
    <property type="entry name" value="MurE/MurF, N-terminal domain"/>
    <property type="match status" value="1"/>
</dbReference>
<evidence type="ECO:0000256" key="9">
    <source>
        <dbReference type="ARBA" id="ARBA00023316"/>
    </source>
</evidence>
<dbReference type="GO" id="GO:0071555">
    <property type="term" value="P:cell wall organization"/>
    <property type="evidence" value="ECO:0007669"/>
    <property type="project" value="UniProtKB-KW"/>
</dbReference>
<keyword evidence="3 10" id="KW-0132">Cell division</keyword>
<dbReference type="SUPFAM" id="SSF53244">
    <property type="entry name" value="MurD-like peptide ligases, peptide-binding domain"/>
    <property type="match status" value="1"/>
</dbReference>
<feature type="domain" description="Mur ligase C-terminal" evidence="13">
    <location>
        <begin position="318"/>
        <end position="445"/>
    </location>
</feature>
<dbReference type="PANTHER" id="PTHR43024:SF1">
    <property type="entry name" value="UDP-N-ACETYLMURAMOYL-TRIPEPTIDE--D-ALANYL-D-ALANINE LIGASE"/>
    <property type="match status" value="1"/>
</dbReference>
<name>A0A1T4W527_9BACT</name>
<evidence type="ECO:0000313" key="15">
    <source>
        <dbReference type="EMBL" id="SKA72370.1"/>
    </source>
</evidence>
<dbReference type="GO" id="GO:0005524">
    <property type="term" value="F:ATP binding"/>
    <property type="evidence" value="ECO:0007669"/>
    <property type="project" value="UniProtKB-UniRule"/>
</dbReference>
<dbReference type="GO" id="GO:0047480">
    <property type="term" value="F:UDP-N-acetylmuramoyl-tripeptide-D-alanyl-D-alanine ligase activity"/>
    <property type="evidence" value="ECO:0007669"/>
    <property type="project" value="UniProtKB-UniRule"/>
</dbReference>
<feature type="domain" description="Mur ligase central" evidence="14">
    <location>
        <begin position="107"/>
        <end position="294"/>
    </location>
</feature>
<evidence type="ECO:0000259" key="14">
    <source>
        <dbReference type="Pfam" id="PF08245"/>
    </source>
</evidence>
<evidence type="ECO:0000256" key="1">
    <source>
        <dbReference type="ARBA" id="ARBA00022490"/>
    </source>
</evidence>
<gene>
    <name evidence="10" type="primary">murF</name>
    <name evidence="15" type="ORF">SAMN02745704_00362</name>
</gene>
<evidence type="ECO:0000259" key="13">
    <source>
        <dbReference type="Pfam" id="PF02875"/>
    </source>
</evidence>
<dbReference type="GO" id="GO:0009252">
    <property type="term" value="P:peptidoglycan biosynthetic process"/>
    <property type="evidence" value="ECO:0007669"/>
    <property type="project" value="UniProtKB-UniRule"/>
</dbReference>
<dbReference type="UniPathway" id="UPA00219"/>
<keyword evidence="2 10" id="KW-0436">Ligase</keyword>
<keyword evidence="8 10" id="KW-0131">Cell cycle</keyword>
<keyword evidence="7 10" id="KW-0573">Peptidoglycan synthesis</keyword>
<dbReference type="STRING" id="1121449.SAMN02745704_00362"/>
<dbReference type="OrthoDB" id="9801978at2"/>
<dbReference type="GO" id="GO:0005737">
    <property type="term" value="C:cytoplasm"/>
    <property type="evidence" value="ECO:0007669"/>
    <property type="project" value="UniProtKB-SubCell"/>
</dbReference>
<comment type="function">
    <text evidence="10 11">Involved in cell wall formation. Catalyzes the final step in the synthesis of UDP-N-acetylmuramoyl-pentapeptide, the precursor of murein.</text>
</comment>
<dbReference type="EC" id="6.3.2.10" evidence="10 11"/>
<dbReference type="InterPro" id="IPR013221">
    <property type="entry name" value="Mur_ligase_cen"/>
</dbReference>
<keyword evidence="4 10" id="KW-0547">Nucleotide-binding</keyword>
<dbReference type="InterPro" id="IPR036565">
    <property type="entry name" value="Mur-like_cat_sf"/>
</dbReference>
<feature type="domain" description="Mur ligase N-terminal catalytic" evidence="12">
    <location>
        <begin position="26"/>
        <end position="76"/>
    </location>
</feature>
<dbReference type="InterPro" id="IPR005863">
    <property type="entry name" value="UDP-N-AcMur_synth"/>
</dbReference>
<feature type="binding site" evidence="10">
    <location>
        <begin position="109"/>
        <end position="115"/>
    </location>
    <ligand>
        <name>ATP</name>
        <dbReference type="ChEBI" id="CHEBI:30616"/>
    </ligand>
</feature>
<evidence type="ECO:0000256" key="5">
    <source>
        <dbReference type="ARBA" id="ARBA00022840"/>
    </source>
</evidence>
<evidence type="ECO:0000256" key="4">
    <source>
        <dbReference type="ARBA" id="ARBA00022741"/>
    </source>
</evidence>
<protein>
    <recommendedName>
        <fullName evidence="10 11">UDP-N-acetylmuramoyl-tripeptide--D-alanyl-D-alanine ligase</fullName>
        <ecNumber evidence="10 11">6.3.2.10</ecNumber>
    </recommendedName>
    <alternativeName>
        <fullName evidence="10">D-alanyl-D-alanine-adding enzyme</fullName>
    </alternativeName>
</protein>
<evidence type="ECO:0000256" key="11">
    <source>
        <dbReference type="RuleBase" id="RU004136"/>
    </source>
</evidence>
<comment type="catalytic activity">
    <reaction evidence="10 11">
        <text>D-alanyl-D-alanine + UDP-N-acetyl-alpha-D-muramoyl-L-alanyl-gamma-D-glutamyl-meso-2,6-diaminopimelate + ATP = UDP-N-acetyl-alpha-D-muramoyl-L-alanyl-gamma-D-glutamyl-meso-2,6-diaminopimeloyl-D-alanyl-D-alanine + ADP + phosphate + H(+)</text>
        <dbReference type="Rhea" id="RHEA:28374"/>
        <dbReference type="ChEBI" id="CHEBI:15378"/>
        <dbReference type="ChEBI" id="CHEBI:30616"/>
        <dbReference type="ChEBI" id="CHEBI:43474"/>
        <dbReference type="ChEBI" id="CHEBI:57822"/>
        <dbReference type="ChEBI" id="CHEBI:61386"/>
        <dbReference type="ChEBI" id="CHEBI:83905"/>
        <dbReference type="ChEBI" id="CHEBI:456216"/>
        <dbReference type="EC" id="6.3.2.10"/>
    </reaction>
</comment>
<dbReference type="Proteomes" id="UP000190027">
    <property type="component" value="Unassembled WGS sequence"/>
</dbReference>
<keyword evidence="5 10" id="KW-0067">ATP-binding</keyword>
<comment type="similarity">
    <text evidence="10">Belongs to the MurCDEF family. MurF subfamily.</text>
</comment>
<dbReference type="NCBIfam" id="TIGR01143">
    <property type="entry name" value="murF"/>
    <property type="match status" value="1"/>
</dbReference>
<dbReference type="EMBL" id="FUYC01000001">
    <property type="protein sequence ID" value="SKA72370.1"/>
    <property type="molecule type" value="Genomic_DNA"/>
</dbReference>
<sequence length="468" mass="50210">MTLTLRMAERLLLGDAETAPRDDVRFTSVCTDSRAVESGSLFVCIEGERFDGHAFAEAAVRAGAAAVVSSKLLDLDVPVFMVRNTVQTLGLLARGCRDAAHARVLAVTGSAGKTTVKELIAAMAQQDRSVSRNAGNLNNQIGLPLSIFRADPKAALWVMELGISKPGDMDELGVVASPDMAVIHNIGCAHLEGLGDLDGVARAKASLLRHLRPDGQAVVNADHPALLREALALRPDLVRYSTTDKDSPYFCCFTHNLAEGRGRYFIRTPKEQGHVEAPFCGAHFAENLGAAATVGHLLGLDLAALQAGLDALHVPGQRFACRDLHGVTIIDDTYNANPISMHGAIRTAHDMARDNGLPLVLVLGDMKELGNAARSEHEALGALLAECRPEAVFFHGEHAEDVARGCRCNGLVRPVAEPDALLRHWRELDAASSAAGAVVLFKGSRSCRMENYAQALRRELDNRREAHA</sequence>
<evidence type="ECO:0000259" key="12">
    <source>
        <dbReference type="Pfam" id="PF01225"/>
    </source>
</evidence>
<dbReference type="GO" id="GO:0008360">
    <property type="term" value="P:regulation of cell shape"/>
    <property type="evidence" value="ECO:0007669"/>
    <property type="project" value="UniProtKB-KW"/>
</dbReference>
<organism evidence="15 16">
    <name type="scientific">Paucidesulfovibrio gracilis DSM 16080</name>
    <dbReference type="NCBI Taxonomy" id="1121449"/>
    <lineage>
        <taxon>Bacteria</taxon>
        <taxon>Pseudomonadati</taxon>
        <taxon>Thermodesulfobacteriota</taxon>
        <taxon>Desulfovibrionia</taxon>
        <taxon>Desulfovibrionales</taxon>
        <taxon>Desulfovibrionaceae</taxon>
        <taxon>Paucidesulfovibrio</taxon>
    </lineage>
</organism>
<keyword evidence="16" id="KW-1185">Reference proteome</keyword>
<evidence type="ECO:0000313" key="16">
    <source>
        <dbReference type="Proteomes" id="UP000190027"/>
    </source>
</evidence>
<evidence type="ECO:0000256" key="3">
    <source>
        <dbReference type="ARBA" id="ARBA00022618"/>
    </source>
</evidence>
<dbReference type="InterPro" id="IPR051046">
    <property type="entry name" value="MurCDEF_CellWall_CoF430Synth"/>
</dbReference>
<dbReference type="Pfam" id="PF08245">
    <property type="entry name" value="Mur_ligase_M"/>
    <property type="match status" value="1"/>
</dbReference>
<dbReference type="RefSeq" id="WP_078715933.1">
    <property type="nucleotide sequence ID" value="NZ_FUYC01000001.1"/>
</dbReference>
<reference evidence="15 16" key="1">
    <citation type="submission" date="2017-02" db="EMBL/GenBank/DDBJ databases">
        <authorList>
            <person name="Peterson S.W."/>
        </authorList>
    </citation>
    <scope>NUCLEOTIDE SEQUENCE [LARGE SCALE GENOMIC DNA]</scope>
    <source>
        <strain evidence="15 16">DSM 16080</strain>
    </source>
</reference>
<evidence type="ECO:0000256" key="10">
    <source>
        <dbReference type="HAMAP-Rule" id="MF_02019"/>
    </source>
</evidence>
<dbReference type="AlphaFoldDB" id="A0A1T4W527"/>
<dbReference type="HAMAP" id="MF_02019">
    <property type="entry name" value="MurF"/>
    <property type="match status" value="1"/>
</dbReference>
<evidence type="ECO:0000256" key="6">
    <source>
        <dbReference type="ARBA" id="ARBA00022960"/>
    </source>
</evidence>
<evidence type="ECO:0000256" key="2">
    <source>
        <dbReference type="ARBA" id="ARBA00022598"/>
    </source>
</evidence>
<keyword evidence="1 10" id="KW-0963">Cytoplasm</keyword>
<evidence type="ECO:0000256" key="7">
    <source>
        <dbReference type="ARBA" id="ARBA00022984"/>
    </source>
</evidence>
<dbReference type="InterPro" id="IPR035911">
    <property type="entry name" value="MurE/MurF_N"/>
</dbReference>
<dbReference type="Pfam" id="PF02875">
    <property type="entry name" value="Mur_ligase_C"/>
    <property type="match status" value="1"/>
</dbReference>
<comment type="pathway">
    <text evidence="10 11">Cell wall biogenesis; peptidoglycan biosynthesis.</text>
</comment>
<accession>A0A1T4W527</accession>
<dbReference type="Gene3D" id="3.40.1190.10">
    <property type="entry name" value="Mur-like, catalytic domain"/>
    <property type="match status" value="1"/>
</dbReference>
<dbReference type="InterPro" id="IPR036615">
    <property type="entry name" value="Mur_ligase_C_dom_sf"/>
</dbReference>
<dbReference type="Pfam" id="PF01225">
    <property type="entry name" value="Mur_ligase"/>
    <property type="match status" value="1"/>
</dbReference>
<dbReference type="PANTHER" id="PTHR43024">
    <property type="entry name" value="UDP-N-ACETYLMURAMOYL-TRIPEPTIDE--D-ALANYL-D-ALANINE LIGASE"/>
    <property type="match status" value="1"/>
</dbReference>